<organism evidence="2 3">
    <name type="scientific">Dysosmobacter segnis</name>
    <dbReference type="NCBI Taxonomy" id="2763042"/>
    <lineage>
        <taxon>Bacteria</taxon>
        <taxon>Bacillati</taxon>
        <taxon>Bacillota</taxon>
        <taxon>Clostridia</taxon>
        <taxon>Eubacteriales</taxon>
        <taxon>Oscillospiraceae</taxon>
        <taxon>Dysosmobacter</taxon>
    </lineage>
</organism>
<dbReference type="RefSeq" id="WP_187013569.1">
    <property type="nucleotide sequence ID" value="NZ_JACOQI010000002.1"/>
</dbReference>
<dbReference type="EMBL" id="JACOQI010000002">
    <property type="protein sequence ID" value="MBC5769170.1"/>
    <property type="molecule type" value="Genomic_DNA"/>
</dbReference>
<comment type="caution">
    <text evidence="2">The sequence shown here is derived from an EMBL/GenBank/DDBJ whole genome shotgun (WGS) entry which is preliminary data.</text>
</comment>
<reference evidence="2" key="1">
    <citation type="submission" date="2020-08" db="EMBL/GenBank/DDBJ databases">
        <title>Genome public.</title>
        <authorList>
            <person name="Liu C."/>
            <person name="Sun Q."/>
        </authorList>
    </citation>
    <scope>NUCLEOTIDE SEQUENCE</scope>
    <source>
        <strain evidence="2">BX15</strain>
    </source>
</reference>
<gene>
    <name evidence="2" type="ORF">H8Z83_02265</name>
</gene>
<keyword evidence="3" id="KW-1185">Reference proteome</keyword>
<evidence type="ECO:0000256" key="1">
    <source>
        <dbReference type="SAM" id="MobiDB-lite"/>
    </source>
</evidence>
<protein>
    <submittedName>
        <fullName evidence="2">Uncharacterized protein</fullName>
    </submittedName>
</protein>
<dbReference type="Proteomes" id="UP000620327">
    <property type="component" value="Unassembled WGS sequence"/>
</dbReference>
<feature type="region of interest" description="Disordered" evidence="1">
    <location>
        <begin position="1"/>
        <end position="31"/>
    </location>
</feature>
<accession>A0A923MED5</accession>
<proteinExistence type="predicted"/>
<name>A0A923MED5_9FIRM</name>
<evidence type="ECO:0000313" key="2">
    <source>
        <dbReference type="EMBL" id="MBC5769170.1"/>
    </source>
</evidence>
<dbReference type="AlphaFoldDB" id="A0A923MED5"/>
<sequence>MNFTASSFERMMKQKPRPQAPGPAKPPRGSACSGCPYWRGLRCVCCYQKLSPRPGGGR</sequence>
<evidence type="ECO:0000313" key="3">
    <source>
        <dbReference type="Proteomes" id="UP000620327"/>
    </source>
</evidence>